<dbReference type="FunFam" id="3.30.830.10:FF:000005">
    <property type="entry name" value="nardilysin isoform X1"/>
    <property type="match status" value="1"/>
</dbReference>
<proteinExistence type="inferred from homology"/>
<dbReference type="InterPro" id="IPR007863">
    <property type="entry name" value="Peptidase_M16_C"/>
</dbReference>
<dbReference type="PROSITE" id="PS00143">
    <property type="entry name" value="INSULINASE"/>
    <property type="match status" value="1"/>
</dbReference>
<evidence type="ECO:0000313" key="18">
    <source>
        <dbReference type="Proteomes" id="UP001162480"/>
    </source>
</evidence>
<evidence type="ECO:0000256" key="3">
    <source>
        <dbReference type="ARBA" id="ARBA00022723"/>
    </source>
</evidence>
<evidence type="ECO:0000256" key="10">
    <source>
        <dbReference type="ARBA" id="ARBA00074992"/>
    </source>
</evidence>
<dbReference type="Proteomes" id="UP001162480">
    <property type="component" value="Chromosome 18"/>
</dbReference>
<reference evidence="17" key="1">
    <citation type="submission" date="2023-08" db="EMBL/GenBank/DDBJ databases">
        <authorList>
            <person name="Alioto T."/>
            <person name="Alioto T."/>
            <person name="Gomez Garrido J."/>
        </authorList>
    </citation>
    <scope>NUCLEOTIDE SEQUENCE</scope>
</reference>
<dbReference type="FunFam" id="3.30.830.10:FF:000004">
    <property type="entry name" value="Putative insulin-degrading enzyme"/>
    <property type="match status" value="1"/>
</dbReference>
<dbReference type="GO" id="GO:0051603">
    <property type="term" value="P:proteolysis involved in protein catabolic process"/>
    <property type="evidence" value="ECO:0007669"/>
    <property type="project" value="TreeGrafter"/>
</dbReference>
<comment type="similarity">
    <text evidence="1 12">Belongs to the peptidase M16 family.</text>
</comment>
<dbReference type="Pfam" id="PF05193">
    <property type="entry name" value="Peptidase_M16_C"/>
    <property type="match status" value="1"/>
</dbReference>
<dbReference type="GO" id="GO:0004222">
    <property type="term" value="F:metalloendopeptidase activity"/>
    <property type="evidence" value="ECO:0007669"/>
    <property type="project" value="UniProtKB-EC"/>
</dbReference>
<evidence type="ECO:0000256" key="9">
    <source>
        <dbReference type="ARBA" id="ARBA00070422"/>
    </source>
</evidence>
<sequence>MVSSTIEKTYEDDKFIKSEGDKRKYRGLEVSNGMKILLISDPETDKSAAAIDVHIGDMCDPKDLPGLAHFCEHMLFLGTTKYPQENEYSKFVTNHGGTYNASTSPEHTNFHFEVNPPGLQGALDRFAQFFISPLFTPSATEREVNAVNSEHNKNIQDDNWRLQQLERTVSDPSHDYCRFGTGNKDTLETKAKDRGVDTRDELLRFHEKYYSSNIMTLAVLGKESLDELTAMVLPLFDKVVNKNVEIPVWNEHPCGCEQVKTRVITVPVKDLRNLAIVWPIPDIQAYYKSNPGFYLAHLLGHEGRNSLHAELKAKGWVNTLYVYIKSRVHGFMFFTLAVDLTEDGMDHVNDIVTLTFQYLNMLRKEGPQEWIFKEFQSLSNMTFRFKDKENPRNYVVHLTDNLQTFEMTDVLCGEDIWREYRPDLINEILALLIPETVRIFVIAKSFDGKTDQKEHYYGTDYKVEKIEESVLETWRNCETHENLQLPIPNEFIPTNFEIFKREKDSSPLPEIIKDSTMSRLWFKQDDKFLLPKAYLSFEFRSLLANVDPVHTNMTVLFLSAFRDALNEYTYHAEIAGLFYSLDITSYGLGLYVQGYNDKQSVLLKKIMEKFLNFTVDPKRFAILKESYSRTLSNFAAEQPHQHTMYYLTILMTEQMWTKTQLLEAVEDITCDDLQAFIPLLLSKMYIEGLVYGNTSQEKALDLLNMIEDMLLEKSVKPLPHSQQRFYREHQLLDGDHYLYKVTQDVWSSSAVGIYLQTGVQSTQSNMILELFCQVIKEFCFTVLRTQEQLGYLVHSGIRRSRGVQGMLLMVQTDHSADHAEGRMEAFLHSVKNYLDNLTEDDVSVNIQGWAGKRLEAPKELLTQNYKYWVEITSQQYNFDRDNIEVEYLKTLTKSDLINFYNTTVAYDAISRHKLTVHVVPSSVVQKVNETCTKTQEGLSPIPPFQKPIEISDIVAFKRSLALYPLPKPFIDVTKTAKSKLSEGANIWAAALQVARTFTGVPLPYSCDNKAGGCME</sequence>
<gene>
    <name evidence="17" type="ORF">OCTVUL_1B003699</name>
</gene>
<evidence type="ECO:0000256" key="4">
    <source>
        <dbReference type="ARBA" id="ARBA00022801"/>
    </source>
</evidence>
<protein>
    <recommendedName>
        <fullName evidence="9">Insulin-degrading enzyme</fullName>
        <ecNumber evidence="8">3.4.24.56</ecNumber>
    </recommendedName>
    <alternativeName>
        <fullName evidence="11">Insulin protease</fullName>
    </alternativeName>
    <alternativeName>
        <fullName evidence="10">Insulysin</fullName>
    </alternativeName>
</protein>
<dbReference type="InterPro" id="IPR001431">
    <property type="entry name" value="Pept_M16_Zn_BS"/>
</dbReference>
<evidence type="ECO:0000313" key="17">
    <source>
        <dbReference type="EMBL" id="CAI9736364.1"/>
    </source>
</evidence>
<dbReference type="GO" id="GO:0005739">
    <property type="term" value="C:mitochondrion"/>
    <property type="evidence" value="ECO:0007669"/>
    <property type="project" value="TreeGrafter"/>
</dbReference>
<organism evidence="17 18">
    <name type="scientific">Octopus vulgaris</name>
    <name type="common">Common octopus</name>
    <dbReference type="NCBI Taxonomy" id="6645"/>
    <lineage>
        <taxon>Eukaryota</taxon>
        <taxon>Metazoa</taxon>
        <taxon>Spiralia</taxon>
        <taxon>Lophotrochozoa</taxon>
        <taxon>Mollusca</taxon>
        <taxon>Cephalopoda</taxon>
        <taxon>Coleoidea</taxon>
        <taxon>Octopodiformes</taxon>
        <taxon>Octopoda</taxon>
        <taxon>Incirrata</taxon>
        <taxon>Octopodidae</taxon>
        <taxon>Octopus</taxon>
    </lineage>
</organism>
<dbReference type="GO" id="GO:0046872">
    <property type="term" value="F:metal ion binding"/>
    <property type="evidence" value="ECO:0007669"/>
    <property type="project" value="UniProtKB-KW"/>
</dbReference>
<keyword evidence="4" id="KW-0378">Hydrolase</keyword>
<evidence type="ECO:0000256" key="6">
    <source>
        <dbReference type="ARBA" id="ARBA00023049"/>
    </source>
</evidence>
<accession>A0AA36BLT2</accession>
<dbReference type="InterPro" id="IPR054734">
    <property type="entry name" value="PqqF-like_C_4"/>
</dbReference>
<name>A0AA36BLT2_OCTVU</name>
<evidence type="ECO:0000259" key="13">
    <source>
        <dbReference type="Pfam" id="PF00675"/>
    </source>
</evidence>
<evidence type="ECO:0000259" key="15">
    <source>
        <dbReference type="Pfam" id="PF16187"/>
    </source>
</evidence>
<evidence type="ECO:0000256" key="8">
    <source>
        <dbReference type="ARBA" id="ARBA00066874"/>
    </source>
</evidence>
<dbReference type="InterPro" id="IPR032632">
    <property type="entry name" value="Peptidase_M16_M"/>
</dbReference>
<keyword evidence="18" id="KW-1185">Reference proteome</keyword>
<feature type="domain" description="Peptidase M16 middle/third" evidence="15">
    <location>
        <begin position="383"/>
        <end position="664"/>
    </location>
</feature>
<comment type="catalytic activity">
    <reaction evidence="7">
        <text>Degradation of insulin, glucagon and other polypeptides. No action on proteins.</text>
        <dbReference type="EC" id="3.4.24.56"/>
    </reaction>
</comment>
<dbReference type="GO" id="GO:0005829">
    <property type="term" value="C:cytosol"/>
    <property type="evidence" value="ECO:0007669"/>
    <property type="project" value="TreeGrafter"/>
</dbReference>
<dbReference type="Gene3D" id="3.30.830.10">
    <property type="entry name" value="Metalloenzyme, LuxS/M16 peptidase-like"/>
    <property type="match status" value="4"/>
</dbReference>
<dbReference type="GO" id="GO:0043171">
    <property type="term" value="P:peptide catabolic process"/>
    <property type="evidence" value="ECO:0007669"/>
    <property type="project" value="TreeGrafter"/>
</dbReference>
<keyword evidence="6" id="KW-0482">Metalloprotease</keyword>
<evidence type="ECO:0000256" key="2">
    <source>
        <dbReference type="ARBA" id="ARBA00022670"/>
    </source>
</evidence>
<dbReference type="Pfam" id="PF00675">
    <property type="entry name" value="Peptidase_M16"/>
    <property type="match status" value="1"/>
</dbReference>
<feature type="domain" description="Peptidase M16 N-terminal" evidence="13">
    <location>
        <begin position="35"/>
        <end position="172"/>
    </location>
</feature>
<dbReference type="AlphaFoldDB" id="A0AA36BLT2"/>
<keyword evidence="3" id="KW-0479">Metal-binding</keyword>
<dbReference type="EC" id="3.4.24.56" evidence="8"/>
<dbReference type="InterPro" id="IPR011249">
    <property type="entry name" value="Metalloenz_LuxS/M16"/>
</dbReference>
<dbReference type="FunFam" id="3.30.830.10:FF:000003">
    <property type="entry name" value="Insulin-degrading enzyme"/>
    <property type="match status" value="1"/>
</dbReference>
<feature type="domain" description="Coenzyme PQQ synthesis protein F-like C-terminal lobe" evidence="16">
    <location>
        <begin position="770"/>
        <end position="868"/>
    </location>
</feature>
<keyword evidence="2" id="KW-0645">Protease</keyword>
<keyword evidence="5" id="KW-0862">Zinc</keyword>
<evidence type="ECO:0000256" key="5">
    <source>
        <dbReference type="ARBA" id="ARBA00022833"/>
    </source>
</evidence>
<dbReference type="PANTHER" id="PTHR43690">
    <property type="entry name" value="NARDILYSIN"/>
    <property type="match status" value="1"/>
</dbReference>
<dbReference type="InterPro" id="IPR050626">
    <property type="entry name" value="Peptidase_M16"/>
</dbReference>
<dbReference type="PANTHER" id="PTHR43690:SF18">
    <property type="entry name" value="INSULIN-DEGRADING ENZYME-RELATED"/>
    <property type="match status" value="1"/>
</dbReference>
<dbReference type="Pfam" id="PF22456">
    <property type="entry name" value="PqqF-like_C_4"/>
    <property type="match status" value="1"/>
</dbReference>
<dbReference type="SUPFAM" id="SSF63411">
    <property type="entry name" value="LuxS/MPP-like metallohydrolase"/>
    <property type="match status" value="4"/>
</dbReference>
<evidence type="ECO:0000256" key="7">
    <source>
        <dbReference type="ARBA" id="ARBA00052248"/>
    </source>
</evidence>
<dbReference type="EMBL" id="OX597831">
    <property type="protein sequence ID" value="CAI9736364.1"/>
    <property type="molecule type" value="Genomic_DNA"/>
</dbReference>
<evidence type="ECO:0000256" key="11">
    <source>
        <dbReference type="ARBA" id="ARBA00080349"/>
    </source>
</evidence>
<evidence type="ECO:0000259" key="14">
    <source>
        <dbReference type="Pfam" id="PF05193"/>
    </source>
</evidence>
<evidence type="ECO:0000259" key="16">
    <source>
        <dbReference type="Pfam" id="PF22456"/>
    </source>
</evidence>
<feature type="domain" description="Peptidase M16 C-terminal" evidence="14">
    <location>
        <begin position="198"/>
        <end position="374"/>
    </location>
</feature>
<dbReference type="InterPro" id="IPR011765">
    <property type="entry name" value="Pept_M16_N"/>
</dbReference>
<dbReference type="Pfam" id="PF16187">
    <property type="entry name" value="Peptidase_M16_M"/>
    <property type="match status" value="1"/>
</dbReference>
<evidence type="ECO:0000256" key="12">
    <source>
        <dbReference type="RuleBase" id="RU004447"/>
    </source>
</evidence>
<evidence type="ECO:0000256" key="1">
    <source>
        <dbReference type="ARBA" id="ARBA00007261"/>
    </source>
</evidence>